<comment type="caution">
    <text evidence="3">The sequence shown here is derived from an EMBL/GenBank/DDBJ whole genome shotgun (WGS) entry which is preliminary data.</text>
</comment>
<dbReference type="SUPFAM" id="SSF51695">
    <property type="entry name" value="PLC-like phosphodiesterases"/>
    <property type="match status" value="1"/>
</dbReference>
<evidence type="ECO:0000313" key="3">
    <source>
        <dbReference type="EMBL" id="RRJ89646.1"/>
    </source>
</evidence>
<dbReference type="InterPro" id="IPR030395">
    <property type="entry name" value="GP_PDE_dom"/>
</dbReference>
<evidence type="ECO:0000259" key="2">
    <source>
        <dbReference type="PROSITE" id="PS51704"/>
    </source>
</evidence>
<protein>
    <submittedName>
        <fullName evidence="3">Glycerophosphodiester phosphodiesterase</fullName>
    </submittedName>
</protein>
<dbReference type="Proteomes" id="UP000275719">
    <property type="component" value="Unassembled WGS sequence"/>
</dbReference>
<organism evidence="3 4">
    <name type="scientific">Paenimyroides tangerinum</name>
    <dbReference type="NCBI Taxonomy" id="2488728"/>
    <lineage>
        <taxon>Bacteria</taxon>
        <taxon>Pseudomonadati</taxon>
        <taxon>Bacteroidota</taxon>
        <taxon>Flavobacteriia</taxon>
        <taxon>Flavobacteriales</taxon>
        <taxon>Flavobacteriaceae</taxon>
        <taxon>Paenimyroides</taxon>
    </lineage>
</organism>
<evidence type="ECO:0000256" key="1">
    <source>
        <dbReference type="SAM" id="SignalP"/>
    </source>
</evidence>
<dbReference type="PANTHER" id="PTHR46211:SF1">
    <property type="entry name" value="GLYCEROPHOSPHODIESTER PHOSPHODIESTERASE, CYTOPLASMIC"/>
    <property type="match status" value="1"/>
</dbReference>
<reference evidence="3 4" key="1">
    <citation type="submission" date="2018-11" db="EMBL/GenBank/DDBJ databases">
        <title>Flavobacterium sp. nov., YIM 102701-2 draft genome.</title>
        <authorList>
            <person name="Li G."/>
            <person name="Jiang Y."/>
        </authorList>
    </citation>
    <scope>NUCLEOTIDE SEQUENCE [LARGE SCALE GENOMIC DNA]</scope>
    <source>
        <strain evidence="3 4">YIM 102701-2</strain>
    </source>
</reference>
<dbReference type="Pfam" id="PF03009">
    <property type="entry name" value="GDPD"/>
    <property type="match status" value="1"/>
</dbReference>
<feature type="chain" id="PRO_5018130038" evidence="1">
    <location>
        <begin position="21"/>
        <end position="272"/>
    </location>
</feature>
<dbReference type="OrthoDB" id="384721at2"/>
<feature type="domain" description="GP-PDE" evidence="2">
    <location>
        <begin position="25"/>
        <end position="262"/>
    </location>
</feature>
<sequence length="272" mass="31220">MKLYLSLLFTILLSYQTFLAQERTPTLFAHRDGAYELDENTLSAFQTSYNHGLRGFEIDVHITKDNEIVVIHDHTIDRTMQGSGTVENMTAAELKEIKTKKGNQILFLDEALDFFNQYPGLYVEFEMKTRTDDYTDQVVQKFSEQLFEQVYKNKPESSTYLLTSFDKRPLTYLKNKYQTEDLLFITSKPLSEDVLNQAKELGINRIGCNIGGTNRAMVKNAQEQGFVVSLWPGKTVDDFVLGYALGADYLCSDVPLEVYTFLKNNATWMKVN</sequence>
<dbReference type="EMBL" id="RQVQ01000024">
    <property type="protein sequence ID" value="RRJ89646.1"/>
    <property type="molecule type" value="Genomic_DNA"/>
</dbReference>
<accession>A0A3P3W6P9</accession>
<gene>
    <name evidence="3" type="ORF">EG240_11060</name>
</gene>
<keyword evidence="4" id="KW-1185">Reference proteome</keyword>
<dbReference type="CDD" id="cd08556">
    <property type="entry name" value="GDPD"/>
    <property type="match status" value="1"/>
</dbReference>
<dbReference type="PROSITE" id="PS51704">
    <property type="entry name" value="GP_PDE"/>
    <property type="match status" value="1"/>
</dbReference>
<dbReference type="PANTHER" id="PTHR46211">
    <property type="entry name" value="GLYCEROPHOSPHORYL DIESTER PHOSPHODIESTERASE"/>
    <property type="match status" value="1"/>
</dbReference>
<dbReference type="GO" id="GO:0008081">
    <property type="term" value="F:phosphoric diester hydrolase activity"/>
    <property type="evidence" value="ECO:0007669"/>
    <property type="project" value="InterPro"/>
</dbReference>
<dbReference type="GO" id="GO:0006629">
    <property type="term" value="P:lipid metabolic process"/>
    <property type="evidence" value="ECO:0007669"/>
    <property type="project" value="InterPro"/>
</dbReference>
<keyword evidence="1" id="KW-0732">Signal</keyword>
<proteinExistence type="predicted"/>
<dbReference type="AlphaFoldDB" id="A0A3P3W6P9"/>
<feature type="signal peptide" evidence="1">
    <location>
        <begin position="1"/>
        <end position="20"/>
    </location>
</feature>
<dbReference type="RefSeq" id="WP_125019453.1">
    <property type="nucleotide sequence ID" value="NZ_RQVQ01000024.1"/>
</dbReference>
<evidence type="ECO:0000313" key="4">
    <source>
        <dbReference type="Proteomes" id="UP000275719"/>
    </source>
</evidence>
<dbReference type="Gene3D" id="3.20.20.190">
    <property type="entry name" value="Phosphatidylinositol (PI) phosphodiesterase"/>
    <property type="match status" value="1"/>
</dbReference>
<dbReference type="InterPro" id="IPR017946">
    <property type="entry name" value="PLC-like_Pdiesterase_TIM-brl"/>
</dbReference>
<name>A0A3P3W6P9_9FLAO</name>